<comment type="caution">
    <text evidence="1">The sequence shown here is derived from an EMBL/GenBank/DDBJ whole genome shotgun (WGS) entry which is preliminary data.</text>
</comment>
<keyword evidence="2" id="KW-1185">Reference proteome</keyword>
<proteinExistence type="predicted"/>
<organism evidence="1 2">
    <name type="scientific">Trichonephila clavipes</name>
    <name type="common">Golden silk orbweaver</name>
    <name type="synonym">Nephila clavipes</name>
    <dbReference type="NCBI Taxonomy" id="2585209"/>
    <lineage>
        <taxon>Eukaryota</taxon>
        <taxon>Metazoa</taxon>
        <taxon>Ecdysozoa</taxon>
        <taxon>Arthropoda</taxon>
        <taxon>Chelicerata</taxon>
        <taxon>Arachnida</taxon>
        <taxon>Araneae</taxon>
        <taxon>Araneomorphae</taxon>
        <taxon>Entelegynae</taxon>
        <taxon>Araneoidea</taxon>
        <taxon>Nephilidae</taxon>
        <taxon>Trichonephila</taxon>
    </lineage>
</organism>
<sequence>MSFPKGRNESCQSLIQVRLLHDRWRHHLSPPIGTTLGSLHTKRLRLFHHQTCLVVKIRLRIIFRSNKPRFASPFFTLTETGSIRRHSHLRVIRKVRFSSLSPAFGSYFLKKKIAVNWKDRYRLGILWCEGSFGHGTEGEGNILQSPAPMIYATTAHKTFRPTGLTSTYSVCTRRVFGGIRHRTQAHRFEVRCSNH</sequence>
<dbReference type="EMBL" id="BMAU01021334">
    <property type="protein sequence ID" value="GFY15251.1"/>
    <property type="molecule type" value="Genomic_DNA"/>
</dbReference>
<accession>A0A8X6SKT2</accession>
<protein>
    <submittedName>
        <fullName evidence="1">Uncharacterized protein</fullName>
    </submittedName>
</protein>
<dbReference type="Proteomes" id="UP000887159">
    <property type="component" value="Unassembled WGS sequence"/>
</dbReference>
<evidence type="ECO:0000313" key="2">
    <source>
        <dbReference type="Proteomes" id="UP000887159"/>
    </source>
</evidence>
<evidence type="ECO:0000313" key="1">
    <source>
        <dbReference type="EMBL" id="GFY15251.1"/>
    </source>
</evidence>
<name>A0A8X6SKT2_TRICX</name>
<gene>
    <name evidence="1" type="ORF">TNCV_1570621</name>
</gene>
<reference evidence="1" key="1">
    <citation type="submission" date="2020-08" db="EMBL/GenBank/DDBJ databases">
        <title>Multicomponent nature underlies the extraordinary mechanical properties of spider dragline silk.</title>
        <authorList>
            <person name="Kono N."/>
            <person name="Nakamura H."/>
            <person name="Mori M."/>
            <person name="Yoshida Y."/>
            <person name="Ohtoshi R."/>
            <person name="Malay A.D."/>
            <person name="Moran D.A.P."/>
            <person name="Tomita M."/>
            <person name="Numata K."/>
            <person name="Arakawa K."/>
        </authorList>
    </citation>
    <scope>NUCLEOTIDE SEQUENCE</scope>
</reference>
<dbReference type="AlphaFoldDB" id="A0A8X6SKT2"/>